<dbReference type="Proteomes" id="UP000189670">
    <property type="component" value="Unassembled WGS sequence"/>
</dbReference>
<name>A0A1V1P470_9BACT</name>
<dbReference type="InterPro" id="IPR011856">
    <property type="entry name" value="tRNA_endonuc-like_dom_sf"/>
</dbReference>
<comment type="caution">
    <text evidence="3">The sequence shown here is derived from an EMBL/GenBank/DDBJ whole genome shotgun (WGS) entry which is preliminary data.</text>
</comment>
<dbReference type="NCBIfam" id="TIGR02098">
    <property type="entry name" value="MJ0042_CXXC"/>
    <property type="match status" value="1"/>
</dbReference>
<proteinExistence type="predicted"/>
<dbReference type="SUPFAM" id="SSF52980">
    <property type="entry name" value="Restriction endonuclease-like"/>
    <property type="match status" value="1"/>
</dbReference>
<dbReference type="InterPro" id="IPR011723">
    <property type="entry name" value="Znf/thioredoxin_put"/>
</dbReference>
<dbReference type="EMBL" id="ATBP01000605">
    <property type="protein sequence ID" value="ETR69598.1"/>
    <property type="molecule type" value="Genomic_DNA"/>
</dbReference>
<dbReference type="Gene3D" id="3.40.1350.10">
    <property type="match status" value="1"/>
</dbReference>
<feature type="region of interest" description="Disordered" evidence="1">
    <location>
        <begin position="74"/>
        <end position="104"/>
    </location>
</feature>
<reference evidence="4" key="1">
    <citation type="submission" date="2012-11" db="EMBL/GenBank/DDBJ databases">
        <authorList>
            <person name="Lucero-Rivera Y.E."/>
            <person name="Tovar-Ramirez D."/>
        </authorList>
    </citation>
    <scope>NUCLEOTIDE SEQUENCE [LARGE SCALE GENOMIC DNA]</scope>
    <source>
        <strain evidence="4">Araruama</strain>
    </source>
</reference>
<dbReference type="AlphaFoldDB" id="A0A1V1P470"/>
<gene>
    <name evidence="3" type="ORF">OMM_03839</name>
</gene>
<organism evidence="3 4">
    <name type="scientific">Candidatus Magnetoglobus multicellularis str. Araruama</name>
    <dbReference type="NCBI Taxonomy" id="890399"/>
    <lineage>
        <taxon>Bacteria</taxon>
        <taxon>Pseudomonadati</taxon>
        <taxon>Thermodesulfobacteriota</taxon>
        <taxon>Desulfobacteria</taxon>
        <taxon>Desulfobacterales</taxon>
        <taxon>Desulfobacteraceae</taxon>
        <taxon>Candidatus Magnetoglobus</taxon>
    </lineage>
</organism>
<protein>
    <recommendedName>
        <fullName evidence="2">Zinc finger/thioredoxin putative domain-containing protein</fullName>
    </recommendedName>
</protein>
<evidence type="ECO:0000313" key="4">
    <source>
        <dbReference type="Proteomes" id="UP000189670"/>
    </source>
</evidence>
<evidence type="ECO:0000256" key="1">
    <source>
        <dbReference type="SAM" id="MobiDB-lite"/>
    </source>
</evidence>
<sequence>MKIQCKQCHTFYSIDESKIPERGAHVICKKCNEKIIISRPQNNIPNSADSLVRIEKLLERIAISLETIVELAHDQNGDNDSTPQPDSEVDSHETKSTSNDNQRNEIIKSYLDKRAIQIRRLPEPNASDDLINSLALYLGDNYDAIERLYKMIKRTMQKGESFKLHIANDSQKAISSMCQFSHRLYQSAFLADYKYLKSPQFLITARSSCLPHVQNFFSGQWLERYILQKMIEVVESHAHKQGTHMKWSYLINPQIILPNEDDFELDILFEVQETIYWVEAKTGDYQSYIDKYSKMSKILDIDNEHAFMVLTNVDESVCDSLSAIFSMNVCSIHTFMDSFSKVLTHDESD</sequence>
<feature type="domain" description="Zinc finger/thioredoxin putative" evidence="2">
    <location>
        <begin position="1"/>
        <end position="35"/>
    </location>
</feature>
<dbReference type="InterPro" id="IPR011335">
    <property type="entry name" value="Restrct_endonuc-II-like"/>
</dbReference>
<dbReference type="Pfam" id="PF13717">
    <property type="entry name" value="Zn_ribbon_4"/>
    <property type="match status" value="1"/>
</dbReference>
<dbReference type="GO" id="GO:0003676">
    <property type="term" value="F:nucleic acid binding"/>
    <property type="evidence" value="ECO:0007669"/>
    <property type="project" value="InterPro"/>
</dbReference>
<accession>A0A1V1P470</accession>
<evidence type="ECO:0000259" key="2">
    <source>
        <dbReference type="Pfam" id="PF13717"/>
    </source>
</evidence>
<evidence type="ECO:0000313" key="3">
    <source>
        <dbReference type="EMBL" id="ETR69598.1"/>
    </source>
</evidence>